<dbReference type="InterPro" id="IPR023321">
    <property type="entry name" value="PINIT"/>
</dbReference>
<evidence type="ECO:0000256" key="3">
    <source>
        <dbReference type="ARBA" id="ARBA00022679"/>
    </source>
</evidence>
<protein>
    <recommendedName>
        <fullName evidence="10">SP-RING-type domain-containing protein</fullName>
    </recommendedName>
</protein>
<dbReference type="InterPro" id="IPR013083">
    <property type="entry name" value="Znf_RING/FYVE/PHD"/>
</dbReference>
<evidence type="ECO:0000313" key="12">
    <source>
        <dbReference type="Proteomes" id="UP000298663"/>
    </source>
</evidence>
<keyword evidence="6" id="KW-0833">Ubl conjugation pathway</keyword>
<dbReference type="Proteomes" id="UP000298663">
    <property type="component" value="Unassembled WGS sequence"/>
</dbReference>
<dbReference type="InterPro" id="IPR038654">
    <property type="entry name" value="PINIT_sf"/>
</dbReference>
<dbReference type="AlphaFoldDB" id="A0A4U5NFI9"/>
<reference evidence="11 12" key="2">
    <citation type="journal article" date="2019" name="G3 (Bethesda)">
        <title>Hybrid Assembly of the Genome of the Entomopathogenic Nematode Steinernema carpocapsae Identifies the X-Chromosome.</title>
        <authorList>
            <person name="Serra L."/>
            <person name="Macchietto M."/>
            <person name="Macias-Munoz A."/>
            <person name="McGill C.J."/>
            <person name="Rodriguez I.M."/>
            <person name="Rodriguez B."/>
            <person name="Murad R."/>
            <person name="Mortazavi A."/>
        </authorList>
    </citation>
    <scope>NUCLEOTIDE SEQUENCE [LARGE SCALE GENOMIC DNA]</scope>
    <source>
        <strain evidence="11 12">ALL</strain>
    </source>
</reference>
<accession>A0A4U5NFI9</accession>
<dbReference type="GO" id="GO:0008270">
    <property type="term" value="F:zinc ion binding"/>
    <property type="evidence" value="ECO:0007669"/>
    <property type="project" value="UniProtKB-KW"/>
</dbReference>
<sequence length="497" mass="56113">MPPRRTTKRPALHPIDQPFFKRREVVLALQELPGTPDAVDTVVNTKRTEKTVQFSLKKEAKKKLSGDFELHVRFFEVSSQKVHFDRNPPDYDVVVDDRKVHTGRSHPFHPAKFVSQPVHVPASALKSENKHKITVQWRECRETYAFVIHLVERIALNDIKRKIVSDPKRRLPATQTTHRIREMLLSDDGITVDSLTLSLLCPYSKATIKTPVRGRSCDHLQCFDLENFLIMNEGRPSWKCPVCNVQTLPEWFVIDGYTCDVLAQVRSLTPRVTGLEFEADGSYKFIVEEPDETEAEVGRPPVSEEDFITLDSDDEKGESADTGAGNVTDTAERDHSGIGDLFVNDSLLMDNVTRACEPAQMRMESSAPQPPEEIVATDALSDESLRLSRKRPSPADGEDNDIQIIELFTGTDSRPSIQAPTPQHTFPSQSATPPPPKKMGVNDPIPVVTLDSDGEEDSTQQGYAVTEPLCRIQFYEKRRATIYRHKKTKDELFMDLL</sequence>
<dbReference type="STRING" id="34508.A0A4U5NFI9"/>
<dbReference type="PANTHER" id="PTHR10782:SF4">
    <property type="entry name" value="TONALLI, ISOFORM E"/>
    <property type="match status" value="1"/>
</dbReference>
<evidence type="ECO:0000256" key="8">
    <source>
        <dbReference type="PROSITE-ProRule" id="PRU00452"/>
    </source>
</evidence>
<keyword evidence="5 8" id="KW-0863">Zinc-finger</keyword>
<keyword evidence="12" id="KW-1185">Reference proteome</keyword>
<evidence type="ECO:0000256" key="9">
    <source>
        <dbReference type="SAM" id="MobiDB-lite"/>
    </source>
</evidence>
<dbReference type="UniPathway" id="UPA00886"/>
<feature type="region of interest" description="Disordered" evidence="9">
    <location>
        <begin position="378"/>
        <end position="441"/>
    </location>
</feature>
<keyword evidence="4" id="KW-0479">Metal-binding</keyword>
<dbReference type="OrthoDB" id="5875376at2759"/>
<reference evidence="11 12" key="1">
    <citation type="journal article" date="2015" name="Genome Biol.">
        <title>Comparative genomics of Steinernema reveals deeply conserved gene regulatory networks.</title>
        <authorList>
            <person name="Dillman A.R."/>
            <person name="Macchietto M."/>
            <person name="Porter C.F."/>
            <person name="Rogers A."/>
            <person name="Williams B."/>
            <person name="Antoshechkin I."/>
            <person name="Lee M.M."/>
            <person name="Goodwin Z."/>
            <person name="Lu X."/>
            <person name="Lewis E.E."/>
            <person name="Goodrich-Blair H."/>
            <person name="Stock S.P."/>
            <person name="Adams B.J."/>
            <person name="Sternberg P.W."/>
            <person name="Mortazavi A."/>
        </authorList>
    </citation>
    <scope>NUCLEOTIDE SEQUENCE [LARGE SCALE GENOMIC DNA]</scope>
    <source>
        <strain evidence="11 12">ALL</strain>
    </source>
</reference>
<evidence type="ECO:0000256" key="4">
    <source>
        <dbReference type="ARBA" id="ARBA00022723"/>
    </source>
</evidence>
<dbReference type="PANTHER" id="PTHR10782">
    <property type="entry name" value="ZINC FINGER MIZ DOMAIN-CONTAINING PROTEIN"/>
    <property type="match status" value="1"/>
</dbReference>
<name>A0A4U5NFI9_STECR</name>
<feature type="compositionally biased region" description="Polar residues" evidence="9">
    <location>
        <begin position="410"/>
        <end position="431"/>
    </location>
</feature>
<dbReference type="Gene3D" id="2.60.120.780">
    <property type="entry name" value="PINIT domain"/>
    <property type="match status" value="1"/>
</dbReference>
<comment type="pathway">
    <text evidence="1">Protein modification; protein sumoylation.</text>
</comment>
<keyword evidence="3" id="KW-0808">Transferase</keyword>
<organism evidence="11 12">
    <name type="scientific">Steinernema carpocapsae</name>
    <name type="common">Entomopathogenic nematode</name>
    <dbReference type="NCBI Taxonomy" id="34508"/>
    <lineage>
        <taxon>Eukaryota</taxon>
        <taxon>Metazoa</taxon>
        <taxon>Ecdysozoa</taxon>
        <taxon>Nematoda</taxon>
        <taxon>Chromadorea</taxon>
        <taxon>Rhabditida</taxon>
        <taxon>Tylenchina</taxon>
        <taxon>Panagrolaimomorpha</taxon>
        <taxon>Strongyloidoidea</taxon>
        <taxon>Steinernematidae</taxon>
        <taxon>Steinernema</taxon>
    </lineage>
</organism>
<evidence type="ECO:0000256" key="7">
    <source>
        <dbReference type="ARBA" id="ARBA00022833"/>
    </source>
</evidence>
<evidence type="ECO:0000256" key="6">
    <source>
        <dbReference type="ARBA" id="ARBA00022786"/>
    </source>
</evidence>
<dbReference type="InterPro" id="IPR004181">
    <property type="entry name" value="Znf_MIZ"/>
</dbReference>
<evidence type="ECO:0000259" key="10">
    <source>
        <dbReference type="PROSITE" id="PS51044"/>
    </source>
</evidence>
<dbReference type="PROSITE" id="PS51044">
    <property type="entry name" value="ZF_SP_RING"/>
    <property type="match status" value="1"/>
</dbReference>
<dbReference type="Pfam" id="PF02891">
    <property type="entry name" value="zf-MIZ"/>
    <property type="match status" value="1"/>
</dbReference>
<dbReference type="EMBL" id="AZBU02000004">
    <property type="protein sequence ID" value="TKR81797.1"/>
    <property type="molecule type" value="Genomic_DNA"/>
</dbReference>
<evidence type="ECO:0000313" key="11">
    <source>
        <dbReference type="EMBL" id="TKR81797.1"/>
    </source>
</evidence>
<comment type="similarity">
    <text evidence="2">Belongs to the PIAS family.</text>
</comment>
<comment type="caution">
    <text evidence="11">The sequence shown here is derived from an EMBL/GenBank/DDBJ whole genome shotgun (WGS) entry which is preliminary data.</text>
</comment>
<dbReference type="GO" id="GO:0000785">
    <property type="term" value="C:chromatin"/>
    <property type="evidence" value="ECO:0007669"/>
    <property type="project" value="TreeGrafter"/>
</dbReference>
<evidence type="ECO:0000256" key="5">
    <source>
        <dbReference type="ARBA" id="ARBA00022771"/>
    </source>
</evidence>
<evidence type="ECO:0000256" key="1">
    <source>
        <dbReference type="ARBA" id="ARBA00004718"/>
    </source>
</evidence>
<dbReference type="CDD" id="cd16650">
    <property type="entry name" value="SP-RING_PIAS-like"/>
    <property type="match status" value="1"/>
</dbReference>
<dbReference type="GO" id="GO:0061665">
    <property type="term" value="F:SUMO ligase activity"/>
    <property type="evidence" value="ECO:0007669"/>
    <property type="project" value="TreeGrafter"/>
</dbReference>
<feature type="region of interest" description="Disordered" evidence="9">
    <location>
        <begin position="310"/>
        <end position="338"/>
    </location>
</feature>
<gene>
    <name evidence="11" type="ORF">L596_015615</name>
</gene>
<proteinExistence type="inferred from homology"/>
<feature type="domain" description="SP-RING-type" evidence="10">
    <location>
        <begin position="186"/>
        <end position="271"/>
    </location>
</feature>
<dbReference type="Pfam" id="PF14324">
    <property type="entry name" value="PINIT"/>
    <property type="match status" value="1"/>
</dbReference>
<dbReference type="GO" id="GO:0016925">
    <property type="term" value="P:protein sumoylation"/>
    <property type="evidence" value="ECO:0007669"/>
    <property type="project" value="UniProtKB-UniPathway"/>
</dbReference>
<keyword evidence="7" id="KW-0862">Zinc</keyword>
<evidence type="ECO:0000256" key="2">
    <source>
        <dbReference type="ARBA" id="ARBA00005383"/>
    </source>
</evidence>
<dbReference type="Gene3D" id="3.30.40.10">
    <property type="entry name" value="Zinc/RING finger domain, C3HC4 (zinc finger)"/>
    <property type="match status" value="1"/>
</dbReference>